<keyword evidence="1" id="KW-0812">Transmembrane</keyword>
<gene>
    <name evidence="2" type="ORF">DN068_18640</name>
</gene>
<sequence>MLEIFIVDYLLHIVGADAKKKGLSVSRWKAYTLFTWIGLELAGICMSLFLFGELTVAGLLIAYLLPILGNVLLRQNLKKYPDLLEDNLFGPDSLELLPIIVY</sequence>
<dbReference type="EMBL" id="QKTW01000025">
    <property type="protein sequence ID" value="PZF71315.1"/>
    <property type="molecule type" value="Genomic_DNA"/>
</dbReference>
<proteinExistence type="predicted"/>
<feature type="transmembrane region" description="Helical" evidence="1">
    <location>
        <begin position="56"/>
        <end position="73"/>
    </location>
</feature>
<feature type="transmembrane region" description="Helical" evidence="1">
    <location>
        <begin position="30"/>
        <end position="50"/>
    </location>
</feature>
<organism evidence="2 3">
    <name type="scientific">Taibaiella soli</name>
    <dbReference type="NCBI Taxonomy" id="1649169"/>
    <lineage>
        <taxon>Bacteria</taxon>
        <taxon>Pseudomonadati</taxon>
        <taxon>Bacteroidota</taxon>
        <taxon>Chitinophagia</taxon>
        <taxon>Chitinophagales</taxon>
        <taxon>Chitinophagaceae</taxon>
        <taxon>Taibaiella</taxon>
    </lineage>
</organism>
<accession>A0A2W2A7K5</accession>
<dbReference type="AlphaFoldDB" id="A0A2W2A7K5"/>
<dbReference type="Proteomes" id="UP000248745">
    <property type="component" value="Unassembled WGS sequence"/>
</dbReference>
<comment type="caution">
    <text evidence="2">The sequence shown here is derived from an EMBL/GenBank/DDBJ whole genome shotgun (WGS) entry which is preliminary data.</text>
</comment>
<reference evidence="2 3" key="1">
    <citation type="submission" date="2018-06" db="EMBL/GenBank/DDBJ databases">
        <title>Mucibacter soli gen. nov., sp. nov., a new member of the family Chitinophagaceae producing mucin.</title>
        <authorList>
            <person name="Kim M.-K."/>
            <person name="Park S."/>
            <person name="Kim T.-S."/>
            <person name="Joung Y."/>
            <person name="Han J.-H."/>
            <person name="Kim S.B."/>
        </authorList>
    </citation>
    <scope>NUCLEOTIDE SEQUENCE [LARGE SCALE GENOMIC DNA]</scope>
    <source>
        <strain evidence="2 3">R1-15</strain>
    </source>
</reference>
<name>A0A2W2A7K5_9BACT</name>
<evidence type="ECO:0000313" key="3">
    <source>
        <dbReference type="Proteomes" id="UP000248745"/>
    </source>
</evidence>
<dbReference type="OrthoDB" id="676185at2"/>
<keyword evidence="1" id="KW-0472">Membrane</keyword>
<keyword evidence="1" id="KW-1133">Transmembrane helix</keyword>
<keyword evidence="3" id="KW-1185">Reference proteome</keyword>
<protein>
    <submittedName>
        <fullName evidence="2">Uncharacterized protein</fullName>
    </submittedName>
</protein>
<dbReference type="RefSeq" id="WP_111000460.1">
    <property type="nucleotide sequence ID" value="NZ_QKTW01000025.1"/>
</dbReference>
<evidence type="ECO:0000256" key="1">
    <source>
        <dbReference type="SAM" id="Phobius"/>
    </source>
</evidence>
<evidence type="ECO:0000313" key="2">
    <source>
        <dbReference type="EMBL" id="PZF71315.1"/>
    </source>
</evidence>